<feature type="compositionally biased region" description="Basic and acidic residues" evidence="2">
    <location>
        <begin position="782"/>
        <end position="792"/>
    </location>
</feature>
<evidence type="ECO:0000256" key="1">
    <source>
        <dbReference type="ARBA" id="ARBA00009143"/>
    </source>
</evidence>
<dbReference type="VEuPathDB" id="ToxoDB:TGDOM2_201400"/>
<evidence type="ECO:0000313" key="4">
    <source>
        <dbReference type="Proteomes" id="UP000028837"/>
    </source>
</evidence>
<feature type="compositionally biased region" description="Basic and acidic residues" evidence="2">
    <location>
        <begin position="214"/>
        <end position="229"/>
    </location>
</feature>
<dbReference type="Pfam" id="PF06487">
    <property type="entry name" value="SAP18"/>
    <property type="match status" value="1"/>
</dbReference>
<dbReference type="OrthoDB" id="440566at2759"/>
<dbReference type="AlphaFoldDB" id="A0A086K9V3"/>
<reference evidence="3 4" key="1">
    <citation type="submission" date="2014-02" db="EMBL/GenBank/DDBJ databases">
        <authorList>
            <person name="Sibley D."/>
            <person name="Venepally P."/>
            <person name="Karamycheva S."/>
            <person name="Hadjithomas M."/>
            <person name="Khan A."/>
            <person name="Brunk B."/>
            <person name="Roos D."/>
            <person name="Caler E."/>
            <person name="Lorenzi H."/>
        </authorList>
    </citation>
    <scope>NUCLEOTIDE SEQUENCE [LARGE SCALE GENOMIC DNA]</scope>
    <source>
        <strain evidence="3 4">GAB2-2007-GAL-DOM2</strain>
    </source>
</reference>
<dbReference type="InterPro" id="IPR042534">
    <property type="entry name" value="SAP18_sf"/>
</dbReference>
<feature type="compositionally biased region" description="Basic residues" evidence="2">
    <location>
        <begin position="230"/>
        <end position="243"/>
    </location>
</feature>
<comment type="similarity">
    <text evidence="1">Belongs to the SAP18 family.</text>
</comment>
<dbReference type="EMBL" id="AHZU02000710">
    <property type="protein sequence ID" value="KFG41171.1"/>
    <property type="molecule type" value="Genomic_DNA"/>
</dbReference>
<dbReference type="PANTHER" id="PTHR13082:SF0">
    <property type="entry name" value="HISTONE DEACETYLASE COMPLEX SUBUNIT SAP18"/>
    <property type="match status" value="1"/>
</dbReference>
<feature type="compositionally biased region" description="Basic and acidic residues" evidence="2">
    <location>
        <begin position="834"/>
        <end position="855"/>
    </location>
</feature>
<comment type="caution">
    <text evidence="3">The sequence shown here is derived from an EMBL/GenBank/DDBJ whole genome shotgun (WGS) entry which is preliminary data.</text>
</comment>
<feature type="compositionally biased region" description="Basic residues" evidence="2">
    <location>
        <begin position="60"/>
        <end position="75"/>
    </location>
</feature>
<dbReference type="Gene3D" id="3.10.20.550">
    <property type="entry name" value="ASAP complex, SAP18 subunit"/>
    <property type="match status" value="1"/>
</dbReference>
<dbReference type="GO" id="GO:0003714">
    <property type="term" value="F:transcription corepressor activity"/>
    <property type="evidence" value="ECO:0007669"/>
    <property type="project" value="TreeGrafter"/>
</dbReference>
<evidence type="ECO:0000256" key="2">
    <source>
        <dbReference type="SAM" id="MobiDB-lite"/>
    </source>
</evidence>
<feature type="compositionally biased region" description="Basic residues" evidence="2">
    <location>
        <begin position="856"/>
        <end position="868"/>
    </location>
</feature>
<feature type="compositionally biased region" description="Basic residues" evidence="2">
    <location>
        <begin position="280"/>
        <end position="291"/>
    </location>
</feature>
<feature type="compositionally biased region" description="Basic and acidic residues" evidence="2">
    <location>
        <begin position="402"/>
        <end position="417"/>
    </location>
</feature>
<gene>
    <name evidence="3" type="ORF">TGDOM2_201400</name>
</gene>
<dbReference type="InterPro" id="IPR010516">
    <property type="entry name" value="SAP18"/>
</dbReference>
<feature type="compositionally biased region" description="Basic and acidic residues" evidence="2">
    <location>
        <begin position="424"/>
        <end position="434"/>
    </location>
</feature>
<dbReference type="GO" id="GO:0005634">
    <property type="term" value="C:nucleus"/>
    <property type="evidence" value="ECO:0007669"/>
    <property type="project" value="TreeGrafter"/>
</dbReference>
<feature type="compositionally biased region" description="Basic residues" evidence="2">
    <location>
        <begin position="26"/>
        <end position="42"/>
    </location>
</feature>
<protein>
    <submittedName>
        <fullName evidence="3">Sin3-associated polypeptide SAP18</fullName>
    </submittedName>
</protein>
<evidence type="ECO:0000313" key="3">
    <source>
        <dbReference type="EMBL" id="KFG41171.1"/>
    </source>
</evidence>
<dbReference type="Proteomes" id="UP000028837">
    <property type="component" value="Unassembled WGS sequence"/>
</dbReference>
<dbReference type="PANTHER" id="PTHR13082">
    <property type="entry name" value="SAP18"/>
    <property type="match status" value="1"/>
</dbReference>
<feature type="compositionally biased region" description="Low complexity" evidence="2">
    <location>
        <begin position="244"/>
        <end position="257"/>
    </location>
</feature>
<feature type="compositionally biased region" description="Low complexity" evidence="2">
    <location>
        <begin position="793"/>
        <end position="803"/>
    </location>
</feature>
<name>A0A086K9V3_TOXGO</name>
<feature type="region of interest" description="Disordered" evidence="2">
    <location>
        <begin position="1"/>
        <end position="450"/>
    </location>
</feature>
<sequence length="868" mass="97219">MARHRSRSPRKEGDNGEERRMSRSASSRRRRSPSPRVSKRKTSGASASNKRRAEKEKRSRSTSSRRHRSKQRRTEKRASASPRPGSEGAENALQKKEKSKASFRAVAPPKGLSSRSGRHRTSSRSPEDKVRDGVKDATHKPWLRKSEEDEKPKKARRAATPRASPRRELSRSPSPGDAVGSRRKPSRSGKSRTKANKGGSESPRRERSRSHSRLRTDKKEARRESPEGRRPRRRRRRGAHSPRRSLSPSRSRSLRLPRPSPSIQREPRRNPRSRGGGGRSNRRHSKSRSVSRSRSDFSPYPNWRFLPGRNGARHASPHGPGAMDSRRGRSANEEFLAALPPDHPFASRMPPKHSTTPLLPPLSRTPAELRRGLHPLFDPRSGPGAFWGSGDRGRPTGADRGGPNDRWARGEELRDDLLGGGAFGRRDAWTERGRPGSSAMPRGSSPPPSFFQERLMMRRKLVQDAEMAGIMKERRRALRRTLKPALMVDRCTTPPFLLRVFYKVDDQHSFEQFQQRGREPVEDELQVYAWMDSKLREIAYLVKDVCWEARDRHAVWKFRLVYPDKTGKNVIADIGLLHSTIPDLKEDSKTLADVKFQIGDFLLLSIVKEKKDTDHVSRAGQQRMRTTAGGWEKVVQEEPEGVKSVVGDSSGDREAEEEAASISLDKGGDETPVEEKQKSGGSATDDVTPQEGDDKKKDGEGEPEAFPYRQRYTAPDQHTDDEDDPEERKDHGAASILAEEDGMRAVHGEASTRAVESCEGIQTDSKEGVEAVSSVENTANRDVSRPVEKESASEVGSSSAHSASPERDVIPKLPDATGHASDEEQGQESGRGVAQRDEKEREKEGERKDAPMERRRSARLGKRKGPDA</sequence>
<organism evidence="3 4">
    <name type="scientific">Toxoplasma gondii GAB2-2007-GAL-DOM2</name>
    <dbReference type="NCBI Taxonomy" id="1130820"/>
    <lineage>
        <taxon>Eukaryota</taxon>
        <taxon>Sar</taxon>
        <taxon>Alveolata</taxon>
        <taxon>Apicomplexa</taxon>
        <taxon>Conoidasida</taxon>
        <taxon>Coccidia</taxon>
        <taxon>Eucoccidiorida</taxon>
        <taxon>Eimeriorina</taxon>
        <taxon>Sarcocystidae</taxon>
        <taxon>Toxoplasma</taxon>
    </lineage>
</organism>
<feature type="compositionally biased region" description="Low complexity" evidence="2">
    <location>
        <begin position="352"/>
        <end position="366"/>
    </location>
</feature>
<accession>A0A086K9V3</accession>
<dbReference type="SMR" id="A0A086K9V3"/>
<proteinExistence type="inferred from homology"/>
<feature type="region of interest" description="Disordered" evidence="2">
    <location>
        <begin position="614"/>
        <end position="868"/>
    </location>
</feature>
<feature type="compositionally biased region" description="Basic and acidic residues" evidence="2">
    <location>
        <begin position="9"/>
        <end position="21"/>
    </location>
</feature>
<feature type="compositionally biased region" description="Basic and acidic residues" evidence="2">
    <location>
        <begin position="125"/>
        <end position="152"/>
    </location>
</feature>
<feature type="compositionally biased region" description="Basic and acidic residues" evidence="2">
    <location>
        <begin position="666"/>
        <end position="678"/>
    </location>
</feature>
<feature type="compositionally biased region" description="Basic residues" evidence="2">
    <location>
        <begin position="181"/>
        <end position="195"/>
    </location>
</feature>